<reference evidence="2" key="1">
    <citation type="submission" date="2020-11" db="EMBL/GenBank/DDBJ databases">
        <title>Complete genome sequence of a novel pathogenic Methylobacterium strain isolated from rice in Vietnam.</title>
        <authorList>
            <person name="Lai K."/>
            <person name="Okazaki S."/>
            <person name="Higashi K."/>
            <person name="Mori H."/>
            <person name="Toyoda A."/>
            <person name="Kurokawa K."/>
        </authorList>
    </citation>
    <scope>NUCLEOTIDE SEQUENCE</scope>
    <source>
        <strain evidence="2">VL1</strain>
    </source>
</reference>
<evidence type="ECO:0000313" key="2">
    <source>
        <dbReference type="EMBL" id="BCM86487.1"/>
    </source>
</evidence>
<dbReference type="AlphaFoldDB" id="A0A8H8WYW1"/>
<protein>
    <submittedName>
        <fullName evidence="2">Uncharacterized protein</fullName>
    </submittedName>
</protein>
<accession>A0A8H8WYW1</accession>
<proteinExistence type="predicted"/>
<name>A0A8H8WYW1_9HYPH</name>
<evidence type="ECO:0000256" key="1">
    <source>
        <dbReference type="SAM" id="Coils"/>
    </source>
</evidence>
<dbReference type="EMBL" id="AP024145">
    <property type="protein sequence ID" value="BCM86487.1"/>
    <property type="molecule type" value="Genomic_DNA"/>
</dbReference>
<feature type="coiled-coil region" evidence="1">
    <location>
        <begin position="6"/>
        <end position="33"/>
    </location>
</feature>
<keyword evidence="1" id="KW-0175">Coiled coil</keyword>
<evidence type="ECO:0000313" key="3">
    <source>
        <dbReference type="Proteomes" id="UP000663508"/>
    </source>
</evidence>
<dbReference type="Proteomes" id="UP000663508">
    <property type="component" value="Chromosome"/>
</dbReference>
<dbReference type="RefSeq" id="WP_207179503.1">
    <property type="nucleotide sequence ID" value="NZ_AP024145.1"/>
</dbReference>
<gene>
    <name evidence="2" type="ORF">mvi_49480</name>
</gene>
<sequence>MTADEIDVLVEHIGELETRIQNLEAEVAYLTAATEARDKAVEERIARLVEQQQRRRAEGAKLVTTTQ</sequence>
<dbReference type="KEGG" id="mind:mvi_49480"/>
<organism evidence="2 3">
    <name type="scientific">Methylobacterium indicum</name>
    <dbReference type="NCBI Taxonomy" id="1775910"/>
    <lineage>
        <taxon>Bacteria</taxon>
        <taxon>Pseudomonadati</taxon>
        <taxon>Pseudomonadota</taxon>
        <taxon>Alphaproteobacteria</taxon>
        <taxon>Hyphomicrobiales</taxon>
        <taxon>Methylobacteriaceae</taxon>
        <taxon>Methylobacterium</taxon>
    </lineage>
</organism>